<sequence length="290" mass="32654">MNTKRIIVAGSTGYLGTHIIKELQFRNADFEAITRNEIKLQVLGLKPQQIITAEVTQPATLNGVLQGADVLISTVGITRQKDGATYMDVDYQANMNLLIEAKKAGIKKFIYISAINGEQMQHLKIMAAKEKFVNALKNWGGDYCIIRPNGFFSDMKDFLEMARKGRVYLFGNGEFKLNPIHGADLAKVVVDAAYSNQKEIEVGGPDILTQNEIAKLALKAWKNPVKITHIPNYLRKLLIGLLKTFTSQKTYGPYEFFLTMMAQDNIAPRYGIHRIESFFEKEVDQLSKMN</sequence>
<dbReference type="Proteomes" id="UP000036908">
    <property type="component" value="Unassembled WGS sequence"/>
</dbReference>
<dbReference type="EMBL" id="JSVA01000001">
    <property type="protein sequence ID" value="KOF04494.1"/>
    <property type="molecule type" value="Genomic_DNA"/>
</dbReference>
<dbReference type="PANTHER" id="PTHR12126">
    <property type="entry name" value="NADH-UBIQUINONE OXIDOREDUCTASE 39 KDA SUBUNIT-RELATED"/>
    <property type="match status" value="1"/>
</dbReference>
<dbReference type="RefSeq" id="WP_053221638.1">
    <property type="nucleotide sequence ID" value="NZ_JSVA01000001.1"/>
</dbReference>
<dbReference type="CDD" id="cd05243">
    <property type="entry name" value="SDR_a5"/>
    <property type="match status" value="1"/>
</dbReference>
<keyword evidence="3" id="KW-1185">Reference proteome</keyword>
<dbReference type="PATRIC" id="fig|1566026.4.peg.8"/>
<dbReference type="Gene3D" id="3.40.50.720">
    <property type="entry name" value="NAD(P)-binding Rossmann-like Domain"/>
    <property type="match status" value="1"/>
</dbReference>
<organism evidence="2 3">
    <name type="scientific">Roseivirga seohaensis subsp. aquiponti</name>
    <dbReference type="NCBI Taxonomy" id="1566026"/>
    <lineage>
        <taxon>Bacteria</taxon>
        <taxon>Pseudomonadati</taxon>
        <taxon>Bacteroidota</taxon>
        <taxon>Cytophagia</taxon>
        <taxon>Cytophagales</taxon>
        <taxon>Roseivirgaceae</taxon>
        <taxon>Roseivirga</taxon>
    </lineage>
</organism>
<proteinExistence type="predicted"/>
<dbReference type="OrthoDB" id="9803892at2"/>
<dbReference type="AlphaFoldDB" id="A0A0L8AQ76"/>
<protein>
    <submittedName>
        <fullName evidence="2">NAD-dependent dehydratase</fullName>
    </submittedName>
</protein>
<accession>A0A0L8AQ76</accession>
<reference evidence="3" key="1">
    <citation type="submission" date="2014-11" db="EMBL/GenBank/DDBJ databases">
        <title>Genome sequencing of Roseivirga sp. D-25.</title>
        <authorList>
            <person name="Selvaratnam C."/>
            <person name="Thevarajoo S."/>
            <person name="Goh K.M."/>
            <person name="Eee R."/>
            <person name="Chan K.-G."/>
            <person name="Chong C.S."/>
        </authorList>
    </citation>
    <scope>NUCLEOTIDE SEQUENCE [LARGE SCALE GENOMIC DNA]</scope>
    <source>
        <strain evidence="3">D-25</strain>
    </source>
</reference>
<name>A0A0L8AQ76_9BACT</name>
<comment type="caution">
    <text evidence="2">The sequence shown here is derived from an EMBL/GenBank/DDBJ whole genome shotgun (WGS) entry which is preliminary data.</text>
</comment>
<dbReference type="InterPro" id="IPR016040">
    <property type="entry name" value="NAD(P)-bd_dom"/>
</dbReference>
<evidence type="ECO:0000313" key="2">
    <source>
        <dbReference type="EMBL" id="KOF04494.1"/>
    </source>
</evidence>
<dbReference type="InterPro" id="IPR051207">
    <property type="entry name" value="ComplexI_NDUFA9_subunit"/>
</dbReference>
<evidence type="ECO:0000313" key="3">
    <source>
        <dbReference type="Proteomes" id="UP000036908"/>
    </source>
</evidence>
<gene>
    <name evidence="2" type="ORF">OB69_00040</name>
</gene>
<dbReference type="SUPFAM" id="SSF51735">
    <property type="entry name" value="NAD(P)-binding Rossmann-fold domains"/>
    <property type="match status" value="1"/>
</dbReference>
<evidence type="ECO:0000259" key="1">
    <source>
        <dbReference type="Pfam" id="PF13460"/>
    </source>
</evidence>
<dbReference type="PANTHER" id="PTHR12126:SF11">
    <property type="entry name" value="NADH DEHYDROGENASE [UBIQUINONE] 1 ALPHA SUBCOMPLEX SUBUNIT 9, MITOCHONDRIAL"/>
    <property type="match status" value="1"/>
</dbReference>
<feature type="domain" description="NAD(P)-binding" evidence="1">
    <location>
        <begin position="10"/>
        <end position="193"/>
    </location>
</feature>
<dbReference type="Pfam" id="PF13460">
    <property type="entry name" value="NAD_binding_10"/>
    <property type="match status" value="1"/>
</dbReference>
<dbReference type="GO" id="GO:0044877">
    <property type="term" value="F:protein-containing complex binding"/>
    <property type="evidence" value="ECO:0007669"/>
    <property type="project" value="TreeGrafter"/>
</dbReference>
<dbReference type="InterPro" id="IPR036291">
    <property type="entry name" value="NAD(P)-bd_dom_sf"/>
</dbReference>